<evidence type="ECO:0000256" key="4">
    <source>
        <dbReference type="ARBA" id="ARBA00009461"/>
    </source>
</evidence>
<feature type="compositionally biased region" description="Low complexity" evidence="8">
    <location>
        <begin position="41"/>
        <end position="57"/>
    </location>
</feature>
<feature type="compositionally biased region" description="Low complexity" evidence="8">
    <location>
        <begin position="196"/>
        <end position="207"/>
    </location>
</feature>
<dbReference type="PANTHER" id="PTHR41391:SF1">
    <property type="entry name" value="RESTRICTION OF TELOMERE CAPPING PROTEIN 4"/>
    <property type="match status" value="1"/>
</dbReference>
<evidence type="ECO:0000256" key="6">
    <source>
        <dbReference type="ARBA" id="ARBA00022490"/>
    </source>
</evidence>
<gene>
    <name evidence="10" type="primary">RTC4</name>
    <name evidence="10" type="ORF">BN1211_3732</name>
</gene>
<evidence type="ECO:0000256" key="2">
    <source>
        <dbReference type="ARBA" id="ARBA00004123"/>
    </source>
</evidence>
<dbReference type="InterPro" id="IPR028094">
    <property type="entry name" value="RTC4_C"/>
</dbReference>
<feature type="region of interest" description="Disordered" evidence="8">
    <location>
        <begin position="1"/>
        <end position="123"/>
    </location>
</feature>
<name>A0A0H5CF46_CYBJN</name>
<evidence type="ECO:0000256" key="3">
    <source>
        <dbReference type="ARBA" id="ARBA00004496"/>
    </source>
</evidence>
<sequence>MGTESGNFYRSRPSSLSSMKNSGPPIPSGGSRGSLTKEFPSLNRNSSGRSWSSTEGSVISSPNDEFERDTWDAPSAKVSTTRRVVVRKVSSGPDPANLLGDHKGSTTTLSKSSNKRPMCGDVTESDELRKAGCADFKRRVIGSSGLSSNIGSAQKREGKEPNRKQNTKALESLRLERKHRTAISGERKGQNGSDILSTLRVTRSKSRSSSDLKASEHDSVLDDDELQLFNTNECNDSDELLSSQSRKFTVEDLNTEEKMIFEKAQKLRKQERSLQRKAEQMADFHSQLLSTKVWKPRGDDGQDENLSDEHISGFNKSADLDEALKLDNADDSIEVFDESVNLHKKRRTVSEKYGNKTYQGSLTSLELNAKAEAHISCVESILNGSIQSVYYAQASTIAKESNTAMPSVEEFRRISFDEFTIGFYGIQRQTFIAKIIARQFKDPLTRAMRTNKTAIWWGRDNFVLYVLAAEVGARIAAEELHIDLDDVYDLFLSTVDYGKYITDLDPIE</sequence>
<feature type="region of interest" description="Disordered" evidence="8">
    <location>
        <begin position="144"/>
        <end position="218"/>
    </location>
</feature>
<dbReference type="PANTHER" id="PTHR41391">
    <property type="entry name" value="RESTRICTION OF TELOMERE CAPPING PROTEIN 4"/>
    <property type="match status" value="1"/>
</dbReference>
<evidence type="ECO:0000256" key="5">
    <source>
        <dbReference type="ARBA" id="ARBA00015162"/>
    </source>
</evidence>
<comment type="similarity">
    <text evidence="4">Belongs to the RTC4 family.</text>
</comment>
<dbReference type="AlphaFoldDB" id="A0A0H5CF46"/>
<dbReference type="InterPro" id="IPR039024">
    <property type="entry name" value="RTC4"/>
</dbReference>
<reference evidence="11" key="1">
    <citation type="journal article" date="2015" name="J. Biotechnol.">
        <title>The structure of the Cyberlindnera jadinii genome and its relation to Candida utilis analyzed by the occurrence of single nucleotide polymorphisms.</title>
        <authorList>
            <person name="Rupp O."/>
            <person name="Brinkrolf K."/>
            <person name="Buerth C."/>
            <person name="Kunigo M."/>
            <person name="Schneider J."/>
            <person name="Jaenicke S."/>
            <person name="Goesmann A."/>
            <person name="Puehler A."/>
            <person name="Jaeger K.-E."/>
            <person name="Ernst J.F."/>
        </authorList>
    </citation>
    <scope>NUCLEOTIDE SEQUENCE [LARGE SCALE GENOMIC DNA]</scope>
    <source>
        <strain evidence="11">ATCC 18201 / CBS 1600 / BCRC 20928 / JCM 3617 / NBRC 0987 / NRRL Y-1542</strain>
    </source>
</reference>
<dbReference type="GO" id="GO:0005634">
    <property type="term" value="C:nucleus"/>
    <property type="evidence" value="ECO:0007669"/>
    <property type="project" value="UniProtKB-SubCell"/>
</dbReference>
<feature type="compositionally biased region" description="Basic and acidic residues" evidence="8">
    <location>
        <begin position="154"/>
        <end position="163"/>
    </location>
</feature>
<evidence type="ECO:0000259" key="9">
    <source>
        <dbReference type="SMART" id="SM01312"/>
    </source>
</evidence>
<proteinExistence type="inferred from homology"/>
<evidence type="ECO:0000256" key="7">
    <source>
        <dbReference type="ARBA" id="ARBA00023242"/>
    </source>
</evidence>
<accession>A0A0H5CF46</accession>
<evidence type="ECO:0000256" key="8">
    <source>
        <dbReference type="SAM" id="MobiDB-lite"/>
    </source>
</evidence>
<dbReference type="GO" id="GO:0005737">
    <property type="term" value="C:cytoplasm"/>
    <property type="evidence" value="ECO:0007669"/>
    <property type="project" value="UniProtKB-SubCell"/>
</dbReference>
<keyword evidence="6" id="KW-0963">Cytoplasm</keyword>
<organism evidence="10 11">
    <name type="scientific">Cyberlindnera jadinii (strain ATCC 18201 / CBS 1600 / BCRC 20928 / JCM 3617 / NBRC 0987 / NRRL Y-1542)</name>
    <name type="common">Torula yeast</name>
    <name type="synonym">Candida utilis</name>
    <dbReference type="NCBI Taxonomy" id="983966"/>
    <lineage>
        <taxon>Eukaryota</taxon>
        <taxon>Fungi</taxon>
        <taxon>Dikarya</taxon>
        <taxon>Ascomycota</taxon>
        <taxon>Saccharomycotina</taxon>
        <taxon>Saccharomycetes</taxon>
        <taxon>Phaffomycetales</taxon>
        <taxon>Phaffomycetaceae</taxon>
        <taxon>Cyberlindnera</taxon>
    </lineage>
</organism>
<protein>
    <recommendedName>
        <fullName evidence="5">Restriction of telomere capping protein 4</fullName>
    </recommendedName>
</protein>
<evidence type="ECO:0000313" key="10">
    <source>
        <dbReference type="EMBL" id="CEP23199.1"/>
    </source>
</evidence>
<feature type="domain" description="Restriction of telomere capping protein 4 C-terminal" evidence="9">
    <location>
        <begin position="381"/>
        <end position="504"/>
    </location>
</feature>
<feature type="compositionally biased region" description="Low complexity" evidence="8">
    <location>
        <begin position="77"/>
        <end position="91"/>
    </location>
</feature>
<comment type="function">
    <text evidence="1">May be involved in a process influencing telomere capping.</text>
</comment>
<feature type="compositionally biased region" description="Polar residues" evidence="8">
    <location>
        <begin position="1"/>
        <end position="21"/>
    </location>
</feature>
<comment type="subcellular location">
    <subcellularLocation>
        <location evidence="3">Cytoplasm</location>
    </subcellularLocation>
    <subcellularLocation>
        <location evidence="2">Nucleus</location>
    </subcellularLocation>
</comment>
<evidence type="ECO:0000313" key="11">
    <source>
        <dbReference type="Proteomes" id="UP000038830"/>
    </source>
</evidence>
<dbReference type="Proteomes" id="UP000038830">
    <property type="component" value="Unassembled WGS sequence"/>
</dbReference>
<keyword evidence="7" id="KW-0539">Nucleus</keyword>
<evidence type="ECO:0000256" key="1">
    <source>
        <dbReference type="ARBA" id="ARBA00002738"/>
    </source>
</evidence>
<dbReference type="SMART" id="SM01312">
    <property type="entry name" value="RTC4"/>
    <property type="match status" value="1"/>
</dbReference>
<dbReference type="EMBL" id="CDQK01000004">
    <property type="protein sequence ID" value="CEP23199.1"/>
    <property type="molecule type" value="Genomic_DNA"/>
</dbReference>
<dbReference type="Pfam" id="PF14474">
    <property type="entry name" value="RTC4"/>
    <property type="match status" value="1"/>
</dbReference>
<feature type="compositionally biased region" description="Basic and acidic residues" evidence="8">
    <location>
        <begin position="208"/>
        <end position="218"/>
    </location>
</feature>